<feature type="domain" description="ENPP1-3/EXOG-like endonuclease/phosphodiesterase" evidence="3">
    <location>
        <begin position="197"/>
        <end position="417"/>
    </location>
</feature>
<dbReference type="InterPro" id="IPR020821">
    <property type="entry name" value="ENPP1-3/EXOG-like_nuc-like"/>
</dbReference>
<dbReference type="GO" id="GO:0016787">
    <property type="term" value="F:hydrolase activity"/>
    <property type="evidence" value="ECO:0007669"/>
    <property type="project" value="InterPro"/>
</dbReference>
<dbReference type="SMART" id="SM00892">
    <property type="entry name" value="Endonuclease_NS"/>
    <property type="match status" value="1"/>
</dbReference>
<dbReference type="SUPFAM" id="SSF54060">
    <property type="entry name" value="His-Me finger endonucleases"/>
    <property type="match status" value="1"/>
</dbReference>
<sequence length="446" mass="50450">MNAKNFFYIFLFFVICLTSCGDDSNTPPPSNDIQPTISGSTCDILQGYEDAAQGFNTLKPQGLSDPLYIREKALTGNSYQFAGSKEQRLDEMTSMPAASEWLPSVSISEGRCYWIKHTAPLLYTYLKLRIAYIDGNAVGIEYIIDSTEERYETGENINANPADEAHPYVTDLCIPRLNGANQYVEHTVSYREQEILNYALEWVEDKRHAAWVAFSFDSETSQKNVNRTDEWLPDPFIPTSPQESDHKSDGFDKGHLCASDDRSYNRTANEQTFYYTNISPQMTSFNGGYWVTFEKLVQTWARSGTYDKLYVTKGGTTDDLLTNFTGTQHAADGRTPQTDANGLTRHGLACPHYYFMAILAQKGEDYQAIGFLVEHRDDYGYDNDHQAPASVIPTHALSIDELEEKTGLDFFCNVPDEVEDAIENAYEEQVWDWNIPEANSVSQKNE</sequence>
<reference evidence="5" key="2">
    <citation type="submission" date="2021-04" db="EMBL/GenBank/DDBJ databases">
        <authorList>
            <person name="Gilroy R."/>
        </authorList>
    </citation>
    <scope>NUCLEOTIDE SEQUENCE</scope>
    <source>
        <strain evidence="5">ChiHjej9B8-1298</strain>
    </source>
</reference>
<comment type="caution">
    <text evidence="5">The sequence shown here is derived from an EMBL/GenBank/DDBJ whole genome shotgun (WGS) entry which is preliminary data.</text>
</comment>
<feature type="active site" description="Proton acceptor" evidence="1">
    <location>
        <position position="255"/>
    </location>
</feature>
<name>A0A9D2EAP1_9BACE</name>
<dbReference type="PANTHER" id="PTHR13966:SF5">
    <property type="entry name" value="ENDONUCLEASE G, MITOCHONDRIAL"/>
    <property type="match status" value="1"/>
</dbReference>
<dbReference type="InterPro" id="IPR044925">
    <property type="entry name" value="His-Me_finger_sf"/>
</dbReference>
<dbReference type="GO" id="GO:0046872">
    <property type="term" value="F:metal ion binding"/>
    <property type="evidence" value="ECO:0007669"/>
    <property type="project" value="UniProtKB-KW"/>
</dbReference>
<dbReference type="EMBL" id="DXBX01000082">
    <property type="protein sequence ID" value="HIZ33826.1"/>
    <property type="molecule type" value="Genomic_DNA"/>
</dbReference>
<dbReference type="InterPro" id="IPR040255">
    <property type="entry name" value="Non-specific_endonuclease"/>
</dbReference>
<accession>A0A9D2EAP1</accession>
<evidence type="ECO:0000256" key="1">
    <source>
        <dbReference type="PIRSR" id="PIRSR640255-1"/>
    </source>
</evidence>
<keyword evidence="2" id="KW-0479">Metal-binding</keyword>
<dbReference type="Gene3D" id="3.40.570.10">
    <property type="entry name" value="Extracellular Endonuclease, subunit A"/>
    <property type="match status" value="1"/>
</dbReference>
<feature type="domain" description="DNA/RNA non-specific endonuclease/pyrophosphatase/phosphodiesterase" evidence="4">
    <location>
        <begin position="194"/>
        <end position="417"/>
    </location>
</feature>
<keyword evidence="5" id="KW-0540">Nuclease</keyword>
<evidence type="ECO:0000256" key="2">
    <source>
        <dbReference type="PIRSR" id="PIRSR640255-2"/>
    </source>
</evidence>
<dbReference type="InterPro" id="IPR044929">
    <property type="entry name" value="DNA/RNA_non-sp_Endonuclease_sf"/>
</dbReference>
<dbReference type="SMART" id="SM00477">
    <property type="entry name" value="NUC"/>
    <property type="match status" value="1"/>
</dbReference>
<evidence type="ECO:0000313" key="6">
    <source>
        <dbReference type="Proteomes" id="UP000824028"/>
    </source>
</evidence>
<dbReference type="AlphaFoldDB" id="A0A9D2EAP1"/>
<keyword evidence="5" id="KW-0378">Hydrolase</keyword>
<proteinExistence type="predicted"/>
<evidence type="ECO:0000259" key="4">
    <source>
        <dbReference type="SMART" id="SM00892"/>
    </source>
</evidence>
<feature type="binding site" evidence="2">
    <location>
        <position position="286"/>
    </location>
    <ligand>
        <name>Mg(2+)</name>
        <dbReference type="ChEBI" id="CHEBI:18420"/>
        <note>catalytic</note>
    </ligand>
</feature>
<keyword evidence="5" id="KW-0255">Endonuclease</keyword>
<dbReference type="PANTHER" id="PTHR13966">
    <property type="entry name" value="ENDONUCLEASE RELATED"/>
    <property type="match status" value="1"/>
</dbReference>
<dbReference type="GO" id="GO:0004519">
    <property type="term" value="F:endonuclease activity"/>
    <property type="evidence" value="ECO:0007669"/>
    <property type="project" value="UniProtKB-KW"/>
</dbReference>
<reference evidence="5" key="1">
    <citation type="journal article" date="2021" name="PeerJ">
        <title>Extensive microbial diversity within the chicken gut microbiome revealed by metagenomics and culture.</title>
        <authorList>
            <person name="Gilroy R."/>
            <person name="Ravi A."/>
            <person name="Getino M."/>
            <person name="Pursley I."/>
            <person name="Horton D.L."/>
            <person name="Alikhan N.F."/>
            <person name="Baker D."/>
            <person name="Gharbi K."/>
            <person name="Hall N."/>
            <person name="Watson M."/>
            <person name="Adriaenssens E.M."/>
            <person name="Foster-Nyarko E."/>
            <person name="Jarju S."/>
            <person name="Secka A."/>
            <person name="Antonio M."/>
            <person name="Oren A."/>
            <person name="Chaudhuri R.R."/>
            <person name="La Ragione R."/>
            <person name="Hildebrand F."/>
            <person name="Pallen M.J."/>
        </authorList>
    </citation>
    <scope>NUCLEOTIDE SEQUENCE</scope>
    <source>
        <strain evidence="5">ChiHjej9B8-1298</strain>
    </source>
</reference>
<protein>
    <submittedName>
        <fullName evidence="5">DNA/RNA non-specific endonuclease</fullName>
    </submittedName>
</protein>
<dbReference type="Proteomes" id="UP000824028">
    <property type="component" value="Unassembled WGS sequence"/>
</dbReference>
<gene>
    <name evidence="5" type="ORF">H9814_09890</name>
</gene>
<dbReference type="GO" id="GO:0003676">
    <property type="term" value="F:nucleic acid binding"/>
    <property type="evidence" value="ECO:0007669"/>
    <property type="project" value="InterPro"/>
</dbReference>
<dbReference type="InterPro" id="IPR001604">
    <property type="entry name" value="Endo_G_ENPP1-like_dom"/>
</dbReference>
<dbReference type="Pfam" id="PF01223">
    <property type="entry name" value="Endonuclease_NS"/>
    <property type="match status" value="1"/>
</dbReference>
<organism evidence="5 6">
    <name type="scientific">Candidatus Bacteroides merdigallinarum</name>
    <dbReference type="NCBI Taxonomy" id="2838473"/>
    <lineage>
        <taxon>Bacteria</taxon>
        <taxon>Pseudomonadati</taxon>
        <taxon>Bacteroidota</taxon>
        <taxon>Bacteroidia</taxon>
        <taxon>Bacteroidales</taxon>
        <taxon>Bacteroidaceae</taxon>
        <taxon>Bacteroides</taxon>
    </lineage>
</organism>
<evidence type="ECO:0000313" key="5">
    <source>
        <dbReference type="EMBL" id="HIZ33826.1"/>
    </source>
</evidence>
<evidence type="ECO:0000259" key="3">
    <source>
        <dbReference type="SMART" id="SM00477"/>
    </source>
</evidence>